<keyword evidence="3" id="KW-1185">Reference proteome</keyword>
<keyword evidence="1" id="KW-1133">Transmembrane helix</keyword>
<name>A0A0F0KK64_9MICO</name>
<evidence type="ECO:0000313" key="3">
    <source>
        <dbReference type="Proteomes" id="UP000033448"/>
    </source>
</evidence>
<evidence type="ECO:0000313" key="2">
    <source>
        <dbReference type="EMBL" id="KJL20829.1"/>
    </source>
</evidence>
<dbReference type="InterPro" id="IPR009781">
    <property type="entry name" value="DUF1345"/>
</dbReference>
<dbReference type="AlphaFoldDB" id="A0A0F0KK64"/>
<proteinExistence type="predicted"/>
<dbReference type="PATRIC" id="fig|582680.7.peg.2811"/>
<reference evidence="2 3" key="1">
    <citation type="submission" date="2015-02" db="EMBL/GenBank/DDBJ databases">
        <title>Draft genome sequences of ten Microbacterium spp. with emphasis on heavy metal contaminated environments.</title>
        <authorList>
            <person name="Corretto E."/>
        </authorList>
    </citation>
    <scope>NUCLEOTIDE SEQUENCE [LARGE SCALE GENOMIC DNA]</scope>
    <source>
        <strain evidence="2 3">DSM 23848</strain>
    </source>
</reference>
<feature type="transmembrane region" description="Helical" evidence="1">
    <location>
        <begin position="172"/>
        <end position="195"/>
    </location>
</feature>
<accession>A0A0F0KK64</accession>
<gene>
    <name evidence="2" type="ORF">RL72_02755</name>
</gene>
<organism evidence="2 3">
    <name type="scientific">Microbacterium azadirachtae</name>
    <dbReference type="NCBI Taxonomy" id="582680"/>
    <lineage>
        <taxon>Bacteria</taxon>
        <taxon>Bacillati</taxon>
        <taxon>Actinomycetota</taxon>
        <taxon>Actinomycetes</taxon>
        <taxon>Micrococcales</taxon>
        <taxon>Microbacteriaceae</taxon>
        <taxon>Microbacterium</taxon>
    </lineage>
</organism>
<evidence type="ECO:0008006" key="4">
    <source>
        <dbReference type="Google" id="ProtNLM"/>
    </source>
</evidence>
<keyword evidence="1" id="KW-0812">Transmembrane</keyword>
<comment type="caution">
    <text evidence="2">The sequence shown here is derived from an EMBL/GenBank/DDBJ whole genome shotgun (WGS) entry which is preliminary data.</text>
</comment>
<dbReference type="EMBL" id="JYIT01000082">
    <property type="protein sequence ID" value="KJL20829.1"/>
    <property type="molecule type" value="Genomic_DNA"/>
</dbReference>
<keyword evidence="1" id="KW-0472">Membrane</keyword>
<feature type="transmembrane region" description="Helical" evidence="1">
    <location>
        <begin position="94"/>
        <end position="114"/>
    </location>
</feature>
<protein>
    <recommendedName>
        <fullName evidence="4">DUF1345 domain-containing protein</fullName>
    </recommendedName>
</protein>
<sequence length="199" mass="21391">MAVAVLTGVAAGFLVTPFLGLAAGLLAAWGALSFVSTVWILLVTWRMDAAQTRTHATEEDPGRRIARLIAVTGSFVSIAAVLVVVLQARHAHGWTQFALAGIAVLSVAASWGLIQTDYMLRYAKLYYDGSRGISFNQDEDPQYTDFAYFSVGLGMTYQVADTNVTRNTIRRIVIAQTTIAYVFGALILGTIINLVTGLG</sequence>
<feature type="transmembrane region" description="Helical" evidence="1">
    <location>
        <begin position="20"/>
        <end position="45"/>
    </location>
</feature>
<dbReference type="Pfam" id="PF07077">
    <property type="entry name" value="DUF1345"/>
    <property type="match status" value="1"/>
</dbReference>
<dbReference type="Proteomes" id="UP000033448">
    <property type="component" value="Unassembled WGS sequence"/>
</dbReference>
<dbReference type="OrthoDB" id="64737at2"/>
<evidence type="ECO:0000256" key="1">
    <source>
        <dbReference type="SAM" id="Phobius"/>
    </source>
</evidence>
<feature type="transmembrane region" description="Helical" evidence="1">
    <location>
        <begin position="65"/>
        <end position="88"/>
    </location>
</feature>